<evidence type="ECO:0000313" key="3">
    <source>
        <dbReference type="Proteomes" id="UP000030649"/>
    </source>
</evidence>
<gene>
    <name evidence="2" type="ORF">J07HQW1_00728</name>
</gene>
<feature type="compositionally biased region" description="Polar residues" evidence="1">
    <location>
        <begin position="149"/>
        <end position="161"/>
    </location>
</feature>
<feature type="compositionally biased region" description="Polar residues" evidence="1">
    <location>
        <begin position="65"/>
        <end position="95"/>
    </location>
</feature>
<evidence type="ECO:0000256" key="1">
    <source>
        <dbReference type="SAM" id="MobiDB-lite"/>
    </source>
</evidence>
<dbReference type="AlphaFoldDB" id="U1PF32"/>
<feature type="region of interest" description="Disordered" evidence="1">
    <location>
        <begin position="134"/>
        <end position="161"/>
    </location>
</feature>
<evidence type="ECO:0000313" key="2">
    <source>
        <dbReference type="EMBL" id="ERG90701.1"/>
    </source>
</evidence>
<reference evidence="2 3" key="1">
    <citation type="journal article" date="2013" name="PLoS ONE">
        <title>Assembly-driven community genomics of a hypersaline microbial ecosystem.</title>
        <authorList>
            <person name="Podell S."/>
            <person name="Ugalde J.A."/>
            <person name="Narasingarao P."/>
            <person name="Banfield J.F."/>
            <person name="Heidelberg K.B."/>
            <person name="Allen E.E."/>
        </authorList>
    </citation>
    <scope>NUCLEOTIDE SEQUENCE [LARGE SCALE GENOMIC DNA]</scope>
    <source>
        <strain evidence="3">J07HQW1</strain>
    </source>
</reference>
<dbReference type="HOGENOM" id="CLU_864973_0_0_2"/>
<dbReference type="Proteomes" id="UP000030649">
    <property type="component" value="Unassembled WGS sequence"/>
</dbReference>
<feature type="region of interest" description="Disordered" evidence="1">
    <location>
        <begin position="60"/>
        <end position="117"/>
    </location>
</feature>
<proteinExistence type="predicted"/>
<sequence length="314" mass="35242">MYAQSFLGSIRRLRLRSEYLLNQRQLDTDLLTAVGRQYLTTLSAVDALIVEATPFPVLVSEDNDTVSSDSEKSGITTSVSGPIESNQSRLVTTNDPENHPDHESANDREKTKQENSQYKQRNMMITNHIDNTETVVSSHHNPRDDAAATTDSGRSIPSSGRNRGLIATLAFHLSMNGFIRIQSLNETIKQRARQSRRVHTSPLNSQFQIPLTDDGPGAHNWRPVIRTVIDRFETLIPLCEQVLSRLCDGSPESVATQLWKSAVDTLSEMRTVLKIHLAKQERLRRLYNRPSLEPVEFAAQAVTQLTGTNVRTDQ</sequence>
<organism evidence="2 3">
    <name type="scientific">Haloquadratum walsbyi J07HQW1</name>
    <dbReference type="NCBI Taxonomy" id="1238424"/>
    <lineage>
        <taxon>Archaea</taxon>
        <taxon>Methanobacteriati</taxon>
        <taxon>Methanobacteriota</taxon>
        <taxon>Stenosarchaea group</taxon>
        <taxon>Halobacteria</taxon>
        <taxon>Halobacteriales</taxon>
        <taxon>Haloferacaceae</taxon>
        <taxon>Haloquadratum</taxon>
    </lineage>
</organism>
<dbReference type="STRING" id="1238424.J07HQW1_00728"/>
<accession>U1PF32</accession>
<dbReference type="EMBL" id="KE356560">
    <property type="protein sequence ID" value="ERG90701.1"/>
    <property type="molecule type" value="Genomic_DNA"/>
</dbReference>
<feature type="compositionally biased region" description="Basic and acidic residues" evidence="1">
    <location>
        <begin position="96"/>
        <end position="113"/>
    </location>
</feature>
<protein>
    <submittedName>
        <fullName evidence="2">Uncharacterized protein</fullName>
    </submittedName>
</protein>
<name>U1PF32_9EURY</name>